<proteinExistence type="predicted"/>
<gene>
    <name evidence="1" type="ORF">JMA_39610</name>
</gene>
<reference evidence="1 2" key="1">
    <citation type="submission" date="2014-08" db="EMBL/GenBank/DDBJ databases">
        <title>Complete genome of a marine bacteria Jeotgalibacillus malaysiensis.</title>
        <authorList>
            <person name="Yaakop A.S."/>
            <person name="Chan K.-G."/>
            <person name="Goh K.M."/>
        </authorList>
    </citation>
    <scope>NUCLEOTIDE SEQUENCE [LARGE SCALE GENOMIC DNA]</scope>
    <source>
        <strain evidence="1 2">D5</strain>
        <plasmid evidence="2">Plasmid</plasmid>
    </source>
</reference>
<protein>
    <submittedName>
        <fullName evidence="1">Uncharacterized protein</fullName>
    </submittedName>
</protein>
<accession>A0A0B5AZA7</accession>
<evidence type="ECO:0000313" key="2">
    <source>
        <dbReference type="Proteomes" id="UP000031449"/>
    </source>
</evidence>
<dbReference type="BioCyc" id="JESP1508404:G14D9-13245-MONOMER"/>
<name>A0A0B5AZA7_9BACL</name>
<dbReference type="OrthoDB" id="2241963at2"/>
<dbReference type="EMBL" id="CP009417">
    <property type="protein sequence ID" value="AJD93279.1"/>
    <property type="molecule type" value="Genomic_DNA"/>
</dbReference>
<geneLocation type="plasmid" evidence="2"/>
<dbReference type="HOGENOM" id="CLU_054933_0_0_9"/>
<dbReference type="InterPro" id="IPR011004">
    <property type="entry name" value="Trimer_LpxA-like_sf"/>
</dbReference>
<evidence type="ECO:0000313" key="1">
    <source>
        <dbReference type="EMBL" id="AJD93279.1"/>
    </source>
</evidence>
<keyword evidence="1" id="KW-0614">Plasmid</keyword>
<dbReference type="AlphaFoldDB" id="A0A0B5AZA7"/>
<sequence>MQKYEFTKNKKMVTDCDGVERELTQIVSTKSFQNVHGDFVPSGTLGGWIEQESNLSQDGNSWLNEKSYAFHDSMIAGNAYVENSFLYHESGVEDDSYIYESKLHDKTLVCDNVEVDYSLLYKDTTLSGSCKVENSNLTNVRLLVGSKDTTKWQSCHFENVMLKSDAYLVECESDVFMKDVHLTGRKIKVESPISLERVYGESIERLLVKQELEMSDVLMKEGVNFLVKGNKKTGLIGKLGNEQGKAIVIHSDCILKNSWIHDQVQVHGNWIINSSELSGDAMLKNDSDKTHVLERTRMSELARITATGSFDNAKTVTVELEMDNEYQIQ</sequence>
<keyword evidence="2" id="KW-1185">Reference proteome</keyword>
<dbReference type="SUPFAM" id="SSF51161">
    <property type="entry name" value="Trimeric LpxA-like enzymes"/>
    <property type="match status" value="1"/>
</dbReference>
<dbReference type="Proteomes" id="UP000031449">
    <property type="component" value="Plasmid unnamed"/>
</dbReference>
<dbReference type="KEGG" id="jeo:JMA_39610"/>
<organism evidence="1 2">
    <name type="scientific">Jeotgalibacillus malaysiensis</name>
    <dbReference type="NCBI Taxonomy" id="1508404"/>
    <lineage>
        <taxon>Bacteria</taxon>
        <taxon>Bacillati</taxon>
        <taxon>Bacillota</taxon>
        <taxon>Bacilli</taxon>
        <taxon>Bacillales</taxon>
        <taxon>Caryophanaceae</taxon>
        <taxon>Jeotgalibacillus</taxon>
    </lineage>
</organism>